<dbReference type="Gene3D" id="3.40.1260.10">
    <property type="entry name" value="DsrEFH-like"/>
    <property type="match status" value="1"/>
</dbReference>
<proteinExistence type="predicted"/>
<accession>A0A1M6BJD8</accession>
<dbReference type="EMBL" id="FQYP01000001">
    <property type="protein sequence ID" value="SHI48842.1"/>
    <property type="molecule type" value="Genomic_DNA"/>
</dbReference>
<organism evidence="1 2">
    <name type="scientific">Aquimarina spongiae</name>
    <dbReference type="NCBI Taxonomy" id="570521"/>
    <lineage>
        <taxon>Bacteria</taxon>
        <taxon>Pseudomonadati</taxon>
        <taxon>Bacteroidota</taxon>
        <taxon>Flavobacteriia</taxon>
        <taxon>Flavobacteriales</taxon>
        <taxon>Flavobacteriaceae</taxon>
        <taxon>Aquimarina</taxon>
    </lineage>
</organism>
<dbReference type="SUPFAM" id="SSF75169">
    <property type="entry name" value="DsrEFH-like"/>
    <property type="match status" value="1"/>
</dbReference>
<evidence type="ECO:0000313" key="2">
    <source>
        <dbReference type="Proteomes" id="UP000184432"/>
    </source>
</evidence>
<dbReference type="Proteomes" id="UP000184432">
    <property type="component" value="Unassembled WGS sequence"/>
</dbReference>
<gene>
    <name evidence="1" type="ORF">SAMN04488508_101868</name>
</gene>
<reference evidence="2" key="1">
    <citation type="submission" date="2016-11" db="EMBL/GenBank/DDBJ databases">
        <authorList>
            <person name="Varghese N."/>
            <person name="Submissions S."/>
        </authorList>
    </citation>
    <scope>NUCLEOTIDE SEQUENCE [LARGE SCALE GENOMIC DNA]</scope>
    <source>
        <strain evidence="2">DSM 22623</strain>
    </source>
</reference>
<name>A0A1M6BJD8_9FLAO</name>
<evidence type="ECO:0000313" key="1">
    <source>
        <dbReference type="EMBL" id="SHI48842.1"/>
    </source>
</evidence>
<dbReference type="InterPro" id="IPR027396">
    <property type="entry name" value="DsrEFH-like"/>
</dbReference>
<dbReference type="Pfam" id="PF02635">
    <property type="entry name" value="DsrE"/>
    <property type="match status" value="1"/>
</dbReference>
<sequence length="160" mass="17904">MFAQKKGQIITDFGKTFEVINPDFKTDLKNELKVVFDVGRSFKDTTKVNPLINTAARYLNMHVDAGVPKDKLSVAIVIHGAAANDILRNEKYRSRFGIENPNAKLITDLHNNGVQIILCGQTAAYRGIERSDVLPEIQLALSAMTALVQLQNENYRLINF</sequence>
<keyword evidence="2" id="KW-1185">Reference proteome</keyword>
<dbReference type="OrthoDB" id="7206705at2"/>
<dbReference type="InterPro" id="IPR003787">
    <property type="entry name" value="Sulphur_relay_DsrE/F-like"/>
</dbReference>
<dbReference type="PANTHER" id="PTHR37691">
    <property type="entry name" value="BLR3518 PROTEIN"/>
    <property type="match status" value="1"/>
</dbReference>
<dbReference type="PANTHER" id="PTHR37691:SF1">
    <property type="entry name" value="BLR3518 PROTEIN"/>
    <property type="match status" value="1"/>
</dbReference>
<dbReference type="AlphaFoldDB" id="A0A1M6BJD8"/>
<protein>
    <submittedName>
        <fullName evidence="1">Intracellular sulfur oxidation protein, DsrE/DsrF family</fullName>
    </submittedName>
</protein>
<dbReference type="STRING" id="570521.SAMN04488508_101868"/>